<organism evidence="9 10">
    <name type="scientific">Rhodococcus olei</name>
    <dbReference type="NCBI Taxonomy" id="2161675"/>
    <lineage>
        <taxon>Bacteria</taxon>
        <taxon>Bacillati</taxon>
        <taxon>Actinomycetota</taxon>
        <taxon>Actinomycetes</taxon>
        <taxon>Mycobacteriales</taxon>
        <taxon>Nocardiaceae</taxon>
        <taxon>Rhodococcus</taxon>
    </lineage>
</organism>
<evidence type="ECO:0000256" key="4">
    <source>
        <dbReference type="ARBA" id="ARBA00023098"/>
    </source>
</evidence>
<comment type="catalytic activity">
    <reaction evidence="7">
        <text>a 4-saturated-(3S)-3-hydroxyacyl-CoA = a (3E)-enoyl-CoA + H2O</text>
        <dbReference type="Rhea" id="RHEA:20724"/>
        <dbReference type="ChEBI" id="CHEBI:15377"/>
        <dbReference type="ChEBI" id="CHEBI:58521"/>
        <dbReference type="ChEBI" id="CHEBI:137480"/>
        <dbReference type="EC" id="4.2.1.17"/>
    </reaction>
</comment>
<evidence type="ECO:0000256" key="1">
    <source>
        <dbReference type="ARBA" id="ARBA00002994"/>
    </source>
</evidence>
<dbReference type="InterPro" id="IPR001753">
    <property type="entry name" value="Enoyl-CoA_hydra/iso"/>
</dbReference>
<comment type="caution">
    <text evidence="9">The sequence shown here is derived from an EMBL/GenBank/DDBJ whole genome shotgun (WGS) entry which is preliminary data.</text>
</comment>
<dbReference type="Pfam" id="PF00378">
    <property type="entry name" value="ECH_1"/>
    <property type="match status" value="1"/>
</dbReference>
<name>A0ABP8PB74_9NOCA</name>
<evidence type="ECO:0000256" key="6">
    <source>
        <dbReference type="ARBA" id="ARBA00023709"/>
    </source>
</evidence>
<dbReference type="SUPFAM" id="SSF52096">
    <property type="entry name" value="ClpP/crotonase"/>
    <property type="match status" value="1"/>
</dbReference>
<dbReference type="EMBL" id="BAABFB010000059">
    <property type="protein sequence ID" value="GAA4484343.1"/>
    <property type="molecule type" value="Genomic_DNA"/>
</dbReference>
<evidence type="ECO:0000256" key="3">
    <source>
        <dbReference type="ARBA" id="ARBA00022832"/>
    </source>
</evidence>
<reference evidence="10" key="1">
    <citation type="journal article" date="2019" name="Int. J. Syst. Evol. Microbiol.">
        <title>The Global Catalogue of Microorganisms (GCM) 10K type strain sequencing project: providing services to taxonomists for standard genome sequencing and annotation.</title>
        <authorList>
            <consortium name="The Broad Institute Genomics Platform"/>
            <consortium name="The Broad Institute Genome Sequencing Center for Infectious Disease"/>
            <person name="Wu L."/>
            <person name="Ma J."/>
        </authorList>
    </citation>
    <scope>NUCLEOTIDE SEQUENCE [LARGE SCALE GENOMIC DNA]</scope>
    <source>
        <strain evidence="10">JCM 32206</strain>
    </source>
</reference>
<dbReference type="CDD" id="cd06558">
    <property type="entry name" value="crotonase-like"/>
    <property type="match status" value="1"/>
</dbReference>
<proteinExistence type="inferred from homology"/>
<comment type="similarity">
    <text evidence="2 8">Belongs to the enoyl-CoA hydratase/isomerase family.</text>
</comment>
<evidence type="ECO:0000256" key="2">
    <source>
        <dbReference type="ARBA" id="ARBA00005254"/>
    </source>
</evidence>
<comment type="catalytic activity">
    <reaction evidence="6">
        <text>a (3S)-3-hydroxyacyl-CoA = a (2E)-enoyl-CoA + H2O</text>
        <dbReference type="Rhea" id="RHEA:16105"/>
        <dbReference type="ChEBI" id="CHEBI:15377"/>
        <dbReference type="ChEBI" id="CHEBI:57318"/>
        <dbReference type="ChEBI" id="CHEBI:58856"/>
        <dbReference type="EC" id="4.2.1.17"/>
    </reaction>
</comment>
<dbReference type="PROSITE" id="PS00166">
    <property type="entry name" value="ENOYL_COA_HYDRATASE"/>
    <property type="match status" value="1"/>
</dbReference>
<evidence type="ECO:0000256" key="8">
    <source>
        <dbReference type="RuleBase" id="RU003707"/>
    </source>
</evidence>
<accession>A0ABP8PB74</accession>
<gene>
    <name evidence="9" type="ORF">GCM10023094_37380</name>
</gene>
<dbReference type="NCBIfam" id="NF006100">
    <property type="entry name" value="PRK08252.1"/>
    <property type="match status" value="1"/>
</dbReference>
<keyword evidence="4" id="KW-0443">Lipid metabolism</keyword>
<evidence type="ECO:0000256" key="7">
    <source>
        <dbReference type="ARBA" id="ARBA00023717"/>
    </source>
</evidence>
<evidence type="ECO:0000313" key="10">
    <source>
        <dbReference type="Proteomes" id="UP001501183"/>
    </source>
</evidence>
<comment type="function">
    <text evidence="1">Could possibly oxidize fatty acids using specific components.</text>
</comment>
<sequence length="267" mass="27716">MADEPSTASEPAALYERRGNVALITLNRPRAMNAVNAALSTAVGNLLEQAEADSEVRVIVITGSGRAFCAGADLKALGSGQSLDADGHPEWGFAGYAQHWVSKPTIAAVNGFALGGGTELVLASDLAVVDENAQLGLPEVKRGLFAAAGGVIRLQQQIPKKVALEIALTGEPISAAQGKELGLVNRVAPAGTALEVALELAEKIAVNAPLSVRESKAMIHNTALGPDWEQGVWDANAKALQVVFTSADAKEGPAAFAEKREPVWQGR</sequence>
<evidence type="ECO:0000313" key="9">
    <source>
        <dbReference type="EMBL" id="GAA4484343.1"/>
    </source>
</evidence>
<keyword evidence="5" id="KW-0456">Lyase</keyword>
<protein>
    <submittedName>
        <fullName evidence="9">Crotonase/enoyl-CoA hydratase family protein</fullName>
    </submittedName>
</protein>
<keyword evidence="3" id="KW-0276">Fatty acid metabolism</keyword>
<dbReference type="PANTHER" id="PTHR11941">
    <property type="entry name" value="ENOYL-COA HYDRATASE-RELATED"/>
    <property type="match status" value="1"/>
</dbReference>
<dbReference type="Gene3D" id="1.10.12.10">
    <property type="entry name" value="Lyase 2-enoyl-coa Hydratase, Chain A, domain 2"/>
    <property type="match status" value="1"/>
</dbReference>
<keyword evidence="10" id="KW-1185">Reference proteome</keyword>
<dbReference type="Gene3D" id="3.90.226.10">
    <property type="entry name" value="2-enoyl-CoA Hydratase, Chain A, domain 1"/>
    <property type="match status" value="1"/>
</dbReference>
<dbReference type="InterPro" id="IPR014748">
    <property type="entry name" value="Enoyl-CoA_hydra_C"/>
</dbReference>
<dbReference type="Proteomes" id="UP001501183">
    <property type="component" value="Unassembled WGS sequence"/>
</dbReference>
<dbReference type="InterPro" id="IPR018376">
    <property type="entry name" value="Enoyl-CoA_hyd/isom_CS"/>
</dbReference>
<dbReference type="PANTHER" id="PTHR11941:SF169">
    <property type="entry name" value="(7AS)-7A-METHYL-1,5-DIOXO-2,3,5,6,7,7A-HEXAHYDRO-1H-INDENE-CARBOXYL-COA HYDROLASE"/>
    <property type="match status" value="1"/>
</dbReference>
<dbReference type="InterPro" id="IPR029045">
    <property type="entry name" value="ClpP/crotonase-like_dom_sf"/>
</dbReference>
<evidence type="ECO:0000256" key="5">
    <source>
        <dbReference type="ARBA" id="ARBA00023239"/>
    </source>
</evidence>
<dbReference type="RefSeq" id="WP_345348379.1">
    <property type="nucleotide sequence ID" value="NZ_BAABFB010000059.1"/>
</dbReference>